<dbReference type="PROSITE" id="PS50076">
    <property type="entry name" value="DNAJ_2"/>
    <property type="match status" value="1"/>
</dbReference>
<dbReference type="GO" id="GO:0008270">
    <property type="term" value="F:zinc ion binding"/>
    <property type="evidence" value="ECO:0007669"/>
    <property type="project" value="UniProtKB-KW"/>
</dbReference>
<evidence type="ECO:0000256" key="5">
    <source>
        <dbReference type="ARBA" id="ARBA00023186"/>
    </source>
</evidence>
<organism evidence="7 8">
    <name type="scientific">Syntrophus gentianae</name>
    <dbReference type="NCBI Taxonomy" id="43775"/>
    <lineage>
        <taxon>Bacteria</taxon>
        <taxon>Pseudomonadati</taxon>
        <taxon>Thermodesulfobacteriota</taxon>
        <taxon>Syntrophia</taxon>
        <taxon>Syntrophales</taxon>
        <taxon>Syntrophaceae</taxon>
        <taxon>Syntrophus</taxon>
    </lineage>
</organism>
<dbReference type="FunFam" id="2.60.260.20:FF:000005">
    <property type="entry name" value="Chaperone protein dnaJ 1, mitochondrial"/>
    <property type="match status" value="1"/>
</dbReference>
<dbReference type="EMBL" id="FOBS01000010">
    <property type="protein sequence ID" value="SEM32552.1"/>
    <property type="molecule type" value="Genomic_DNA"/>
</dbReference>
<evidence type="ECO:0000313" key="8">
    <source>
        <dbReference type="Proteomes" id="UP000198744"/>
    </source>
</evidence>
<dbReference type="PRINTS" id="PR00625">
    <property type="entry name" value="JDOMAIN"/>
</dbReference>
<dbReference type="SMART" id="SM00271">
    <property type="entry name" value="DnaJ"/>
    <property type="match status" value="1"/>
</dbReference>
<evidence type="ECO:0000256" key="3">
    <source>
        <dbReference type="ARBA" id="ARBA00022771"/>
    </source>
</evidence>
<dbReference type="Pfam" id="PF01556">
    <property type="entry name" value="DnaJ_C"/>
    <property type="match status" value="1"/>
</dbReference>
<dbReference type="Gene3D" id="2.60.260.20">
    <property type="entry name" value="Urease metallochaperone UreE, N-terminal domain"/>
    <property type="match status" value="2"/>
</dbReference>
<dbReference type="InterPro" id="IPR008971">
    <property type="entry name" value="HSP40/DnaJ_pept-bd"/>
</dbReference>
<dbReference type="InterPro" id="IPR018253">
    <property type="entry name" value="DnaJ_domain_CS"/>
</dbReference>
<dbReference type="AlphaFoldDB" id="A0A1H7XF82"/>
<dbReference type="GO" id="GO:0005737">
    <property type="term" value="C:cytoplasm"/>
    <property type="evidence" value="ECO:0007669"/>
    <property type="project" value="TreeGrafter"/>
</dbReference>
<keyword evidence="8" id="KW-1185">Reference proteome</keyword>
<dbReference type="PANTHER" id="PTHR43096">
    <property type="entry name" value="DNAJ HOMOLOG 1, MITOCHONDRIAL-RELATED"/>
    <property type="match status" value="1"/>
</dbReference>
<keyword evidence="5" id="KW-0143">Chaperone</keyword>
<feature type="domain" description="J" evidence="6">
    <location>
        <begin position="4"/>
        <end position="69"/>
    </location>
</feature>
<evidence type="ECO:0000256" key="4">
    <source>
        <dbReference type="ARBA" id="ARBA00022833"/>
    </source>
</evidence>
<dbReference type="OrthoDB" id="9779889at2"/>
<dbReference type="SUPFAM" id="SSF46565">
    <property type="entry name" value="Chaperone J-domain"/>
    <property type="match status" value="1"/>
</dbReference>
<sequence>MAEDYYKILGLEKTASSDEIKKAYRKLALKYHPDKNPDNKEAEEQFKKISEAYAVLSDAEKRKQYDSFGSDTFSQRYSQEDIFRNADINSILREFGFGGLGGRPAGARTYRTTGRRTGPYATQRGYDPFAELFGGQPQQYATMPQKGQDLQYNLSISLEESVFGAEKKIALQKADKVDEINIKIPKGISTGKKLRLTGKGNPGVDGGPPGDLYLNISVLPHPLFSREGNDIYVEKTINYSQAALGTTIEVATIDGSTKRIKVPPGTQNNTRIRMKGYGVQGLKGNSKGDQYVKITVSVPKKLSESQAQLIRSLAEEGL</sequence>
<evidence type="ECO:0000313" key="7">
    <source>
        <dbReference type="EMBL" id="SEM32552.1"/>
    </source>
</evidence>
<dbReference type="InterPro" id="IPR001623">
    <property type="entry name" value="DnaJ_domain"/>
</dbReference>
<dbReference type="SUPFAM" id="SSF49493">
    <property type="entry name" value="HSP40/DnaJ peptide-binding domain"/>
    <property type="match status" value="2"/>
</dbReference>
<dbReference type="Proteomes" id="UP000198744">
    <property type="component" value="Unassembled WGS sequence"/>
</dbReference>
<dbReference type="GO" id="GO:0042026">
    <property type="term" value="P:protein refolding"/>
    <property type="evidence" value="ECO:0007669"/>
    <property type="project" value="TreeGrafter"/>
</dbReference>
<dbReference type="CDD" id="cd06257">
    <property type="entry name" value="DnaJ"/>
    <property type="match status" value="1"/>
</dbReference>
<dbReference type="InterPro" id="IPR036869">
    <property type="entry name" value="J_dom_sf"/>
</dbReference>
<keyword evidence="2" id="KW-0677">Repeat</keyword>
<dbReference type="FunFam" id="2.60.260.20:FF:000009">
    <property type="entry name" value="Putative Mitochondrial DnaJ chaperone"/>
    <property type="match status" value="1"/>
</dbReference>
<gene>
    <name evidence="7" type="ORF">SAMN04489760_11093</name>
</gene>
<dbReference type="Gene3D" id="1.10.287.110">
    <property type="entry name" value="DnaJ domain"/>
    <property type="match status" value="1"/>
</dbReference>
<evidence type="ECO:0000256" key="1">
    <source>
        <dbReference type="ARBA" id="ARBA00022723"/>
    </source>
</evidence>
<keyword evidence="7" id="KW-0238">DNA-binding</keyword>
<dbReference type="RefSeq" id="WP_093883322.1">
    <property type="nucleotide sequence ID" value="NZ_FOBS01000010.1"/>
</dbReference>
<accession>A0A1H7XF82</accession>
<proteinExistence type="predicted"/>
<reference evidence="7 8" key="1">
    <citation type="submission" date="2016-10" db="EMBL/GenBank/DDBJ databases">
        <authorList>
            <person name="de Groot N.N."/>
        </authorList>
    </citation>
    <scope>NUCLEOTIDE SEQUENCE [LARGE SCALE GENOMIC DNA]</scope>
    <source>
        <strain evidence="7 8">DSM 8423</strain>
    </source>
</reference>
<evidence type="ECO:0000259" key="6">
    <source>
        <dbReference type="PROSITE" id="PS50076"/>
    </source>
</evidence>
<dbReference type="PANTHER" id="PTHR43096:SF52">
    <property type="entry name" value="DNAJ HOMOLOG 1, MITOCHONDRIAL-RELATED"/>
    <property type="match status" value="1"/>
</dbReference>
<name>A0A1H7XF82_9BACT</name>
<dbReference type="GO" id="GO:0051082">
    <property type="term" value="F:unfolded protein binding"/>
    <property type="evidence" value="ECO:0007669"/>
    <property type="project" value="InterPro"/>
</dbReference>
<protein>
    <submittedName>
        <fullName evidence="7">Curved DNA-binding protein</fullName>
    </submittedName>
</protein>
<dbReference type="STRING" id="43775.SAMN04489760_11093"/>
<dbReference type="Pfam" id="PF00226">
    <property type="entry name" value="DnaJ"/>
    <property type="match status" value="1"/>
</dbReference>
<dbReference type="InterPro" id="IPR002939">
    <property type="entry name" value="DnaJ_C"/>
</dbReference>
<dbReference type="PROSITE" id="PS00636">
    <property type="entry name" value="DNAJ_1"/>
    <property type="match status" value="1"/>
</dbReference>
<keyword evidence="3" id="KW-0863">Zinc-finger</keyword>
<evidence type="ECO:0000256" key="2">
    <source>
        <dbReference type="ARBA" id="ARBA00022737"/>
    </source>
</evidence>
<dbReference type="GO" id="GO:0003677">
    <property type="term" value="F:DNA binding"/>
    <property type="evidence" value="ECO:0007669"/>
    <property type="project" value="UniProtKB-KW"/>
</dbReference>
<keyword evidence="1" id="KW-0479">Metal-binding</keyword>
<dbReference type="CDD" id="cd10747">
    <property type="entry name" value="DnaJ_C"/>
    <property type="match status" value="1"/>
</dbReference>
<keyword evidence="4" id="KW-0862">Zinc</keyword>